<dbReference type="SUPFAM" id="SSF53187">
    <property type="entry name" value="Zn-dependent exopeptidases"/>
    <property type="match status" value="1"/>
</dbReference>
<dbReference type="AlphaFoldDB" id="A0A8E2W8J7"/>
<dbReference type="Proteomes" id="UP000245631">
    <property type="component" value="Unassembled WGS sequence"/>
</dbReference>
<proteinExistence type="predicted"/>
<keyword evidence="1" id="KW-0378">Hydrolase</keyword>
<protein>
    <submittedName>
        <fullName evidence="1">Putative N-formylglutamate amidohydrolase</fullName>
    </submittedName>
</protein>
<dbReference type="InterPro" id="IPR007709">
    <property type="entry name" value="N-FG_amidohydro"/>
</dbReference>
<comment type="caution">
    <text evidence="1">The sequence shown here is derived from an EMBL/GenBank/DDBJ whole genome shotgun (WGS) entry which is preliminary data.</text>
</comment>
<dbReference type="InterPro" id="IPR011227">
    <property type="entry name" value="UCP029730"/>
</dbReference>
<dbReference type="GeneID" id="61054736"/>
<dbReference type="EMBL" id="QGGH01000010">
    <property type="protein sequence ID" value="PWJ88657.1"/>
    <property type="molecule type" value="Genomic_DNA"/>
</dbReference>
<dbReference type="GO" id="GO:0016787">
    <property type="term" value="F:hydrolase activity"/>
    <property type="evidence" value="ECO:0007669"/>
    <property type="project" value="UniProtKB-KW"/>
</dbReference>
<evidence type="ECO:0000313" key="1">
    <source>
        <dbReference type="EMBL" id="PWJ88657.1"/>
    </source>
</evidence>
<sequence length="261" mass="28550">MTAQTEKGLLPQKDWPEAVEVLNEHGHSDIVLLCEHASNHMPAEYRQLGLDASHLQRHIAWDIGAAEVTRLLSSKLDAPAFLSGYSRLLIDLNRPLRSQGSIPVLSEDTDIPGNVGIDATERTRRAEIIFSPFHDRVAAYLDRRAQAGRQTRIVTIHSFTPVFLGVSRPWHAGVLHDHASGLAEAILSGLRTDAALNVAANVPYVISRDADYAVPIHGDDRGIPAVLVEIRQDLLSTRSGVEEWANRLAAALPAQQAESIP</sequence>
<dbReference type="Gene3D" id="3.40.630.40">
    <property type="entry name" value="Zn-dependent exopeptidases"/>
    <property type="match status" value="1"/>
</dbReference>
<organism evidence="1 2">
    <name type="scientific">Rhizobium loti</name>
    <name type="common">Mesorhizobium loti</name>
    <dbReference type="NCBI Taxonomy" id="381"/>
    <lineage>
        <taxon>Bacteria</taxon>
        <taxon>Pseudomonadati</taxon>
        <taxon>Pseudomonadota</taxon>
        <taxon>Alphaproteobacteria</taxon>
        <taxon>Hyphomicrobiales</taxon>
        <taxon>Phyllobacteriaceae</taxon>
        <taxon>Mesorhizobium</taxon>
    </lineage>
</organism>
<gene>
    <name evidence="1" type="ORF">C8D77_110124</name>
</gene>
<accession>A0A8E2W8J7</accession>
<name>A0A8E2W8J7_RHILI</name>
<dbReference type="Pfam" id="PF05013">
    <property type="entry name" value="FGase"/>
    <property type="match status" value="1"/>
</dbReference>
<evidence type="ECO:0000313" key="2">
    <source>
        <dbReference type="Proteomes" id="UP000245631"/>
    </source>
</evidence>
<dbReference type="RefSeq" id="WP_109670076.1">
    <property type="nucleotide sequence ID" value="NZ_QGGH01000010.1"/>
</dbReference>
<reference evidence="1 2" key="1">
    <citation type="submission" date="2018-05" db="EMBL/GenBank/DDBJ databases">
        <title>Genomic Encyclopedia of Type Strains, Phase IV (KMG-IV): sequencing the most valuable type-strain genomes for metagenomic binning, comparative biology and taxonomic classification.</title>
        <authorList>
            <person name="Goeker M."/>
        </authorList>
    </citation>
    <scope>NUCLEOTIDE SEQUENCE [LARGE SCALE GENOMIC DNA]</scope>
    <source>
        <strain evidence="1 2">DSM 2626</strain>
    </source>
</reference>
<dbReference type="PIRSF" id="PIRSF029730">
    <property type="entry name" value="UCP029730"/>
    <property type="match status" value="1"/>
</dbReference>